<protein>
    <submittedName>
        <fullName evidence="2">Uncharacterized protein</fullName>
    </submittedName>
</protein>
<evidence type="ECO:0000313" key="2">
    <source>
        <dbReference type="EMBL" id="GBM72094.1"/>
    </source>
</evidence>
<dbReference type="Proteomes" id="UP000499080">
    <property type="component" value="Unassembled WGS sequence"/>
</dbReference>
<dbReference type="EMBL" id="BGPR01105131">
    <property type="protein sequence ID" value="GBM72094.1"/>
    <property type="molecule type" value="Genomic_DNA"/>
</dbReference>
<keyword evidence="1" id="KW-1133">Transmembrane helix</keyword>
<proteinExistence type="predicted"/>
<name>A0A4Y2I3I7_ARAVE</name>
<feature type="transmembrane region" description="Helical" evidence="1">
    <location>
        <begin position="68"/>
        <end position="93"/>
    </location>
</feature>
<keyword evidence="1" id="KW-0472">Membrane</keyword>
<evidence type="ECO:0000313" key="3">
    <source>
        <dbReference type="Proteomes" id="UP000499080"/>
    </source>
</evidence>
<sequence length="100" mass="11157">MGLTHAKSIEAQTSSRKCDIVVSRVDTVLDTDFIILALVETQRSRMSPGGAASYFRIYIIYCQSLSNACLVLCVFLVGLVMSTMLFTQINLYVTFAMKYL</sequence>
<dbReference type="AlphaFoldDB" id="A0A4Y2I3I7"/>
<evidence type="ECO:0000256" key="1">
    <source>
        <dbReference type="SAM" id="Phobius"/>
    </source>
</evidence>
<comment type="caution">
    <text evidence="2">The sequence shown here is derived from an EMBL/GenBank/DDBJ whole genome shotgun (WGS) entry which is preliminary data.</text>
</comment>
<reference evidence="2 3" key="1">
    <citation type="journal article" date="2019" name="Sci. Rep.">
        <title>Orb-weaving spider Araneus ventricosus genome elucidates the spidroin gene catalogue.</title>
        <authorList>
            <person name="Kono N."/>
            <person name="Nakamura H."/>
            <person name="Ohtoshi R."/>
            <person name="Moran D.A.P."/>
            <person name="Shinohara A."/>
            <person name="Yoshida Y."/>
            <person name="Fujiwara M."/>
            <person name="Mori M."/>
            <person name="Tomita M."/>
            <person name="Arakawa K."/>
        </authorList>
    </citation>
    <scope>NUCLEOTIDE SEQUENCE [LARGE SCALE GENOMIC DNA]</scope>
</reference>
<keyword evidence="3" id="KW-1185">Reference proteome</keyword>
<accession>A0A4Y2I3I7</accession>
<gene>
    <name evidence="2" type="ORF">AVEN_47328_1</name>
</gene>
<organism evidence="2 3">
    <name type="scientific">Araneus ventricosus</name>
    <name type="common">Orbweaver spider</name>
    <name type="synonym">Epeira ventricosa</name>
    <dbReference type="NCBI Taxonomy" id="182803"/>
    <lineage>
        <taxon>Eukaryota</taxon>
        <taxon>Metazoa</taxon>
        <taxon>Ecdysozoa</taxon>
        <taxon>Arthropoda</taxon>
        <taxon>Chelicerata</taxon>
        <taxon>Arachnida</taxon>
        <taxon>Araneae</taxon>
        <taxon>Araneomorphae</taxon>
        <taxon>Entelegynae</taxon>
        <taxon>Araneoidea</taxon>
        <taxon>Araneidae</taxon>
        <taxon>Araneus</taxon>
    </lineage>
</organism>
<keyword evidence="1" id="KW-0812">Transmembrane</keyword>